<dbReference type="Proteomes" id="UP000887576">
    <property type="component" value="Unplaced"/>
</dbReference>
<organism evidence="1 2">
    <name type="scientific">Panagrolaimus sp. JU765</name>
    <dbReference type="NCBI Taxonomy" id="591449"/>
    <lineage>
        <taxon>Eukaryota</taxon>
        <taxon>Metazoa</taxon>
        <taxon>Ecdysozoa</taxon>
        <taxon>Nematoda</taxon>
        <taxon>Chromadorea</taxon>
        <taxon>Rhabditida</taxon>
        <taxon>Tylenchina</taxon>
        <taxon>Panagrolaimomorpha</taxon>
        <taxon>Panagrolaimoidea</taxon>
        <taxon>Panagrolaimidae</taxon>
        <taxon>Panagrolaimus</taxon>
    </lineage>
</organism>
<sequence length="499" mass="55968">MKSAIFIIFLATAFAGSFATNPLENIWAVLIAGSNGWYNYRHQADVSHSYHLLLKHGVLPEKIIVLMYDDIANNPQNPYMGKIFNFPNGSDVYAGVKIDYRGNNVNSEVFLNVLKGNAAGNAGKGSGRVLKSTRNEHVFVYYSDHGGTDILGMPAGLLTKHDLDLALKHMYDSNMYDKLLFYLEACESGSMFEGIPQVMRIYAITAARANESSFATFCDNKLHLPCLGDEFSVNWIHDTEIHNILSEKVGKQVDDVVSNTKLSHVCQFGDKTIRDDTVADYQGKETLQKPKIDPIEEARFTEQVVEKVGKQVDDVVSNTKLSHVCQFGDKTIRDDTVADYQGKETLQKPKIDPIEEARFTEQVVSQAIDSRQVPLVMAERTLRRLGASPNVISDRMSRYLVKRHTLTDFVRRAAETVAPGSPLLKTVMTKVPKKVTQLQCHDKVIKAFDRLCAPFDRNPFAFKLSAAFANLCEVTRKPEKIVEFFQKECPNGPIFEDVL</sequence>
<proteinExistence type="predicted"/>
<evidence type="ECO:0000313" key="2">
    <source>
        <dbReference type="WBParaSite" id="JU765_v2.g11767.t1"/>
    </source>
</evidence>
<evidence type="ECO:0000313" key="1">
    <source>
        <dbReference type="Proteomes" id="UP000887576"/>
    </source>
</evidence>
<reference evidence="2" key="1">
    <citation type="submission" date="2022-11" db="UniProtKB">
        <authorList>
            <consortium name="WormBaseParasite"/>
        </authorList>
    </citation>
    <scope>IDENTIFICATION</scope>
</reference>
<accession>A0AC34Q0F0</accession>
<dbReference type="WBParaSite" id="JU765_v2.g11767.t1">
    <property type="protein sequence ID" value="JU765_v2.g11767.t1"/>
    <property type="gene ID" value="JU765_v2.g11767"/>
</dbReference>
<name>A0AC34Q0F0_9BILA</name>
<protein>
    <submittedName>
        <fullName evidence="2">Legumain</fullName>
    </submittedName>
</protein>